<gene>
    <name evidence="1" type="ORF">ANCCAN_25463</name>
</gene>
<keyword evidence="2" id="KW-1185">Reference proteome</keyword>
<sequence>MEEPVVMEPQMVFYDRKSIEKQEEKWHLTVKIRDAECYSAPTSSTFTVFLATLDSENKFVSAYELEGSAGKYDQNSTSYIFEVSE</sequence>
<evidence type="ECO:0000313" key="1">
    <source>
        <dbReference type="EMBL" id="RCN28791.1"/>
    </source>
</evidence>
<evidence type="ECO:0000313" key="2">
    <source>
        <dbReference type="Proteomes" id="UP000252519"/>
    </source>
</evidence>
<dbReference type="EMBL" id="JOJR01002316">
    <property type="protein sequence ID" value="RCN28791.1"/>
    <property type="molecule type" value="Genomic_DNA"/>
</dbReference>
<name>A0A368F9E9_ANCCA</name>
<comment type="caution">
    <text evidence="1">The sequence shown here is derived from an EMBL/GenBank/DDBJ whole genome shotgun (WGS) entry which is preliminary data.</text>
</comment>
<accession>A0A368F9E9</accession>
<organism evidence="1 2">
    <name type="scientific">Ancylostoma caninum</name>
    <name type="common">Dog hookworm</name>
    <dbReference type="NCBI Taxonomy" id="29170"/>
    <lineage>
        <taxon>Eukaryota</taxon>
        <taxon>Metazoa</taxon>
        <taxon>Ecdysozoa</taxon>
        <taxon>Nematoda</taxon>
        <taxon>Chromadorea</taxon>
        <taxon>Rhabditida</taxon>
        <taxon>Rhabditina</taxon>
        <taxon>Rhabditomorpha</taxon>
        <taxon>Strongyloidea</taxon>
        <taxon>Ancylostomatidae</taxon>
        <taxon>Ancylostomatinae</taxon>
        <taxon>Ancylostoma</taxon>
    </lineage>
</organism>
<reference evidence="1 2" key="1">
    <citation type="submission" date="2014-10" db="EMBL/GenBank/DDBJ databases">
        <title>Draft genome of the hookworm Ancylostoma caninum.</title>
        <authorList>
            <person name="Mitreva M."/>
        </authorList>
    </citation>
    <scope>NUCLEOTIDE SEQUENCE [LARGE SCALE GENOMIC DNA]</scope>
    <source>
        <strain evidence="1 2">Baltimore</strain>
    </source>
</reference>
<proteinExistence type="predicted"/>
<dbReference type="OrthoDB" id="5874731at2759"/>
<protein>
    <submittedName>
        <fullName evidence="1">Uncharacterized protein</fullName>
    </submittedName>
</protein>
<dbReference type="Proteomes" id="UP000252519">
    <property type="component" value="Unassembled WGS sequence"/>
</dbReference>
<dbReference type="AlphaFoldDB" id="A0A368F9E9"/>